<feature type="compositionally biased region" description="Low complexity" evidence="1">
    <location>
        <begin position="26"/>
        <end position="43"/>
    </location>
</feature>
<evidence type="ECO:0000313" key="3">
    <source>
        <dbReference type="EMBL" id="KAL1526471.1"/>
    </source>
</evidence>
<evidence type="ECO:0000259" key="2">
    <source>
        <dbReference type="PROSITE" id="PS50013"/>
    </source>
</evidence>
<accession>A0AB34K0U0</accession>
<evidence type="ECO:0000313" key="4">
    <source>
        <dbReference type="Proteomes" id="UP001515480"/>
    </source>
</evidence>
<sequence length="160" mass="17930">MRAKAAAAAHKRREQLSGVRARAEEGTTQPGTTAAAPASSTSADRPRKRARVVEDSSADEEEDGEDQGGEEGEGGEEMAGEEDAESDHELEDYVVKKIHNVKAHRSRLLYLIEWETFPNEADYTWEPAANLPSEDHKQMLQTFKELWLADGKRWPRIAKR</sequence>
<keyword evidence="4" id="KW-1185">Reference proteome</keyword>
<dbReference type="InterPro" id="IPR000953">
    <property type="entry name" value="Chromo/chromo_shadow_dom"/>
</dbReference>
<dbReference type="Proteomes" id="UP001515480">
    <property type="component" value="Unassembled WGS sequence"/>
</dbReference>
<protein>
    <recommendedName>
        <fullName evidence="2">Chromo domain-containing protein</fullName>
    </recommendedName>
</protein>
<feature type="domain" description="Chromo" evidence="2">
    <location>
        <begin position="93"/>
        <end position="145"/>
    </location>
</feature>
<proteinExistence type="predicted"/>
<dbReference type="AlphaFoldDB" id="A0AB34K0U0"/>
<dbReference type="InterPro" id="IPR023780">
    <property type="entry name" value="Chromo_domain"/>
</dbReference>
<evidence type="ECO:0000256" key="1">
    <source>
        <dbReference type="SAM" id="MobiDB-lite"/>
    </source>
</evidence>
<feature type="compositionally biased region" description="Basic residues" evidence="1">
    <location>
        <begin position="1"/>
        <end position="13"/>
    </location>
</feature>
<dbReference type="SUPFAM" id="SSF54160">
    <property type="entry name" value="Chromo domain-like"/>
    <property type="match status" value="1"/>
</dbReference>
<dbReference type="Pfam" id="PF00385">
    <property type="entry name" value="Chromo"/>
    <property type="match status" value="1"/>
</dbReference>
<dbReference type="Gene3D" id="2.40.50.40">
    <property type="match status" value="1"/>
</dbReference>
<feature type="region of interest" description="Disordered" evidence="1">
    <location>
        <begin position="1"/>
        <end position="90"/>
    </location>
</feature>
<name>A0AB34K0U0_PRYPA</name>
<gene>
    <name evidence="3" type="ORF">AB1Y20_015181</name>
</gene>
<reference evidence="3 4" key="1">
    <citation type="journal article" date="2024" name="Science">
        <title>Giant polyketide synthase enzymes in the biosynthesis of giant marine polyether toxins.</title>
        <authorList>
            <person name="Fallon T.R."/>
            <person name="Shende V.V."/>
            <person name="Wierzbicki I.H."/>
            <person name="Pendleton A.L."/>
            <person name="Watervoot N.F."/>
            <person name="Auber R.P."/>
            <person name="Gonzalez D.J."/>
            <person name="Wisecaver J.H."/>
            <person name="Moore B.S."/>
        </authorList>
    </citation>
    <scope>NUCLEOTIDE SEQUENCE [LARGE SCALE GENOMIC DNA]</scope>
    <source>
        <strain evidence="3 4">12B1</strain>
    </source>
</reference>
<organism evidence="3 4">
    <name type="scientific">Prymnesium parvum</name>
    <name type="common">Toxic golden alga</name>
    <dbReference type="NCBI Taxonomy" id="97485"/>
    <lineage>
        <taxon>Eukaryota</taxon>
        <taxon>Haptista</taxon>
        <taxon>Haptophyta</taxon>
        <taxon>Prymnesiophyceae</taxon>
        <taxon>Prymnesiales</taxon>
        <taxon>Prymnesiaceae</taxon>
        <taxon>Prymnesium</taxon>
    </lineage>
</organism>
<dbReference type="EMBL" id="JBGBPQ010000003">
    <property type="protein sequence ID" value="KAL1526471.1"/>
    <property type="molecule type" value="Genomic_DNA"/>
</dbReference>
<dbReference type="CDD" id="cd00024">
    <property type="entry name" value="CD_CSD"/>
    <property type="match status" value="1"/>
</dbReference>
<dbReference type="PROSITE" id="PS50013">
    <property type="entry name" value="CHROMO_2"/>
    <property type="match status" value="1"/>
</dbReference>
<comment type="caution">
    <text evidence="3">The sequence shown here is derived from an EMBL/GenBank/DDBJ whole genome shotgun (WGS) entry which is preliminary data.</text>
</comment>
<feature type="compositionally biased region" description="Acidic residues" evidence="1">
    <location>
        <begin position="56"/>
        <end position="90"/>
    </location>
</feature>
<dbReference type="InterPro" id="IPR016197">
    <property type="entry name" value="Chromo-like_dom_sf"/>
</dbReference>